<name>A0A379JM71_9NOCA</name>
<sequence>MTCYPTETQTISLTMEVADAISAAVNARAVAETGVELPPLVWVWHQGVYSLPCSEQQEVEFRGRVAPRDQPESTERHLREWAAALRLTESTTSVERTHGRRTYTGVLAGSRIRITGRVEATRSAA</sequence>
<dbReference type="STRING" id="1406858.GCA_000710895_04117"/>
<dbReference type="Proteomes" id="UP000255467">
    <property type="component" value="Unassembled WGS sequence"/>
</dbReference>
<dbReference type="AlphaFoldDB" id="A0A379JM71"/>
<dbReference type="RefSeq" id="WP_039818598.1">
    <property type="nucleotide sequence ID" value="NZ_UGRY01000007.1"/>
</dbReference>
<organism evidence="1 2">
    <name type="scientific">Nocardia otitidiscaviarum</name>
    <dbReference type="NCBI Taxonomy" id="1823"/>
    <lineage>
        <taxon>Bacteria</taxon>
        <taxon>Bacillati</taxon>
        <taxon>Actinomycetota</taxon>
        <taxon>Actinomycetes</taxon>
        <taxon>Mycobacteriales</taxon>
        <taxon>Nocardiaceae</taxon>
        <taxon>Nocardia</taxon>
    </lineage>
</organism>
<dbReference type="EMBL" id="UGRY01000007">
    <property type="protein sequence ID" value="SUD49446.1"/>
    <property type="molecule type" value="Genomic_DNA"/>
</dbReference>
<keyword evidence="2" id="KW-1185">Reference proteome</keyword>
<accession>A0A379JM71</accession>
<proteinExistence type="predicted"/>
<evidence type="ECO:0000313" key="1">
    <source>
        <dbReference type="EMBL" id="SUD49446.1"/>
    </source>
</evidence>
<reference evidence="1 2" key="1">
    <citation type="submission" date="2018-06" db="EMBL/GenBank/DDBJ databases">
        <authorList>
            <consortium name="Pathogen Informatics"/>
            <person name="Doyle S."/>
        </authorList>
    </citation>
    <scope>NUCLEOTIDE SEQUENCE [LARGE SCALE GENOMIC DNA]</scope>
    <source>
        <strain evidence="1 2">NCTC1934</strain>
    </source>
</reference>
<protein>
    <submittedName>
        <fullName evidence="1">Uncharacterized protein</fullName>
    </submittedName>
</protein>
<evidence type="ECO:0000313" key="2">
    <source>
        <dbReference type="Proteomes" id="UP000255467"/>
    </source>
</evidence>
<gene>
    <name evidence="1" type="ORF">NCTC1934_06800</name>
</gene>
<dbReference type="OrthoDB" id="4550690at2"/>